<dbReference type="Proteomes" id="UP001055879">
    <property type="component" value="Linkage Group LG01"/>
</dbReference>
<evidence type="ECO:0000313" key="1">
    <source>
        <dbReference type="EMBL" id="KAI3770141.1"/>
    </source>
</evidence>
<gene>
    <name evidence="1" type="ORF">L6452_01263</name>
</gene>
<dbReference type="EMBL" id="CM042047">
    <property type="protein sequence ID" value="KAI3770141.1"/>
    <property type="molecule type" value="Genomic_DNA"/>
</dbReference>
<protein>
    <submittedName>
        <fullName evidence="1">Uncharacterized protein</fullName>
    </submittedName>
</protein>
<comment type="caution">
    <text evidence="1">The sequence shown here is derived from an EMBL/GenBank/DDBJ whole genome shotgun (WGS) entry which is preliminary data.</text>
</comment>
<proteinExistence type="predicted"/>
<name>A0ACB9FHG1_ARCLA</name>
<organism evidence="1 2">
    <name type="scientific">Arctium lappa</name>
    <name type="common">Greater burdock</name>
    <name type="synonym">Lappa major</name>
    <dbReference type="NCBI Taxonomy" id="4217"/>
    <lineage>
        <taxon>Eukaryota</taxon>
        <taxon>Viridiplantae</taxon>
        <taxon>Streptophyta</taxon>
        <taxon>Embryophyta</taxon>
        <taxon>Tracheophyta</taxon>
        <taxon>Spermatophyta</taxon>
        <taxon>Magnoliopsida</taxon>
        <taxon>eudicotyledons</taxon>
        <taxon>Gunneridae</taxon>
        <taxon>Pentapetalae</taxon>
        <taxon>asterids</taxon>
        <taxon>campanulids</taxon>
        <taxon>Asterales</taxon>
        <taxon>Asteraceae</taxon>
        <taxon>Carduoideae</taxon>
        <taxon>Cardueae</taxon>
        <taxon>Arctiinae</taxon>
        <taxon>Arctium</taxon>
    </lineage>
</organism>
<sequence>MFWNTSTIKFDEVRPNSDSVFKITGFLEYSLVERLYTPLQQANNDEGVTIVEPSEVEAEEVEEEDKEEEEEMEGGSPAKTSPVADQRSAQLELARKGKENKKGLSTTGSSVPKRTRMAVPREPSSKGGDALSVATQEKAKVGDAIPEVPISVAPPMQEKYGVERRPPENVQATEASGSNPLTTDEGKGPAEVQTVNFTLSSDFTEDDILDSSRIFPHLGKYNLPVFKEKFKAMTIDNVGSNISGLDFLLRVDTYLFLIFASLSLYEEMERTSQAVPLALNRDKAALERDQVALSREMDAKSQVESLTVRLQEAYNVLETGDQVSLVANEKEIKGMREKEAEQKVKIEELEEKLKAVEAFTRWTTKAAIMRRHLVGNNPLANAAEDLKLYLADIGNEEDLDSEDEDVEVVEVEDKAQVDKAQVGDVSMSQPAEDAPPS</sequence>
<accession>A0ACB9FHG1</accession>
<reference evidence="1 2" key="2">
    <citation type="journal article" date="2022" name="Mol. Ecol. Resour.">
        <title>The genomes of chicory, endive, great burdock and yacon provide insights into Asteraceae paleo-polyploidization history and plant inulin production.</title>
        <authorList>
            <person name="Fan W."/>
            <person name="Wang S."/>
            <person name="Wang H."/>
            <person name="Wang A."/>
            <person name="Jiang F."/>
            <person name="Liu H."/>
            <person name="Zhao H."/>
            <person name="Xu D."/>
            <person name="Zhang Y."/>
        </authorList>
    </citation>
    <scope>NUCLEOTIDE SEQUENCE [LARGE SCALE GENOMIC DNA]</scope>
    <source>
        <strain evidence="2">cv. Niubang</strain>
    </source>
</reference>
<keyword evidence="2" id="KW-1185">Reference proteome</keyword>
<evidence type="ECO:0000313" key="2">
    <source>
        <dbReference type="Proteomes" id="UP001055879"/>
    </source>
</evidence>
<reference evidence="2" key="1">
    <citation type="journal article" date="2022" name="Mol. Ecol. Resour.">
        <title>The genomes of chicory, endive, great burdock and yacon provide insights into Asteraceae palaeo-polyploidization history and plant inulin production.</title>
        <authorList>
            <person name="Fan W."/>
            <person name="Wang S."/>
            <person name="Wang H."/>
            <person name="Wang A."/>
            <person name="Jiang F."/>
            <person name="Liu H."/>
            <person name="Zhao H."/>
            <person name="Xu D."/>
            <person name="Zhang Y."/>
        </authorList>
    </citation>
    <scope>NUCLEOTIDE SEQUENCE [LARGE SCALE GENOMIC DNA]</scope>
    <source>
        <strain evidence="2">cv. Niubang</strain>
    </source>
</reference>